<dbReference type="AlphaFoldDB" id="B4S9M9"/>
<accession>B4S9M9</accession>
<sequence>MILQREKVKVIAGIRSKMAEFDLSESDIFGGAKPASGSKKPKMIRYYDPKRGIKWAGRGRKPPEFEELSQEELDRFRLDTPVPADAL</sequence>
<organism evidence="1 2">
    <name type="scientific">Prosthecochloris aestuarii (strain DSM 271 / SK 413)</name>
    <dbReference type="NCBI Taxonomy" id="290512"/>
    <lineage>
        <taxon>Bacteria</taxon>
        <taxon>Pseudomonadati</taxon>
        <taxon>Chlorobiota</taxon>
        <taxon>Chlorobiia</taxon>
        <taxon>Chlorobiales</taxon>
        <taxon>Chlorobiaceae</taxon>
        <taxon>Prosthecochloris</taxon>
    </lineage>
</organism>
<evidence type="ECO:0008006" key="3">
    <source>
        <dbReference type="Google" id="ProtNLM"/>
    </source>
</evidence>
<keyword evidence="2" id="KW-1185">Reference proteome</keyword>
<dbReference type="SUPFAM" id="SSF81273">
    <property type="entry name" value="H-NS histone-like proteins"/>
    <property type="match status" value="1"/>
</dbReference>
<evidence type="ECO:0000313" key="1">
    <source>
        <dbReference type="EMBL" id="ACF47356.1"/>
    </source>
</evidence>
<protein>
    <recommendedName>
        <fullName evidence="3">Histone family protein nucleoid-structuring protein H-NS</fullName>
    </recommendedName>
</protein>
<dbReference type="Gene3D" id="3.30.160.510">
    <property type="entry name" value="Histone-like nucleoid-structuring protein H-NS"/>
    <property type="match status" value="1"/>
</dbReference>
<dbReference type="eggNOG" id="COG2916">
    <property type="taxonomic scope" value="Bacteria"/>
</dbReference>
<dbReference type="HOGENOM" id="CLU_2480788_0_0_10"/>
<reference evidence="1" key="1">
    <citation type="submission" date="2008-06" db="EMBL/GenBank/DDBJ databases">
        <title>Complete sequence of plasmid of Prosthecochloris aestuarii DSM 271.</title>
        <authorList>
            <consortium name="US DOE Joint Genome Institute"/>
            <person name="Lucas S."/>
            <person name="Copeland A."/>
            <person name="Lapidus A."/>
            <person name="Glavina del Rio T."/>
            <person name="Dalin E."/>
            <person name="Tice H."/>
            <person name="Bruce D."/>
            <person name="Goodwin L."/>
            <person name="Pitluck S."/>
            <person name="Schmutz J."/>
            <person name="Larimer F."/>
            <person name="Land M."/>
            <person name="Hauser L."/>
            <person name="Kyrpides N."/>
            <person name="Anderson I."/>
            <person name="Liu Z."/>
            <person name="Li T."/>
            <person name="Zhao F."/>
            <person name="Overmann J."/>
            <person name="Bryant D.A."/>
            <person name="Richardson P."/>
        </authorList>
    </citation>
    <scope>NUCLEOTIDE SEQUENCE [LARGE SCALE GENOMIC DNA]</scope>
    <source>
        <strain evidence="1">DSM 271</strain>
        <plasmid evidence="1">pPAES01</plasmid>
    </source>
</reference>
<geneLocation type="plasmid" evidence="1 2">
    <name>pPAES01</name>
</geneLocation>
<dbReference type="Proteomes" id="UP000002725">
    <property type="component" value="Plasmid pPAES01"/>
</dbReference>
<name>B4S9M9_PROA2</name>
<keyword evidence="1" id="KW-0614">Plasmid</keyword>
<dbReference type="KEGG" id="paa:Paes_2365"/>
<dbReference type="EMBL" id="CP001109">
    <property type="protein sequence ID" value="ACF47356.1"/>
    <property type="molecule type" value="Genomic_DNA"/>
</dbReference>
<evidence type="ECO:0000313" key="2">
    <source>
        <dbReference type="Proteomes" id="UP000002725"/>
    </source>
</evidence>
<gene>
    <name evidence="1" type="ordered locus">Paes_2365</name>
</gene>
<proteinExistence type="predicted"/>
<dbReference type="RefSeq" id="WP_012509561.1">
    <property type="nucleotide sequence ID" value="NC_011061.1"/>
</dbReference>